<dbReference type="SMART" id="SM00582">
    <property type="entry name" value="RPR"/>
    <property type="match status" value="1"/>
</dbReference>
<organism evidence="8 9">
    <name type="scientific">Caerostris darwini</name>
    <dbReference type="NCBI Taxonomy" id="1538125"/>
    <lineage>
        <taxon>Eukaryota</taxon>
        <taxon>Metazoa</taxon>
        <taxon>Ecdysozoa</taxon>
        <taxon>Arthropoda</taxon>
        <taxon>Chelicerata</taxon>
        <taxon>Arachnida</taxon>
        <taxon>Araneae</taxon>
        <taxon>Araneomorphae</taxon>
        <taxon>Entelegynae</taxon>
        <taxon>Araneoidea</taxon>
        <taxon>Araneidae</taxon>
        <taxon>Caerostris</taxon>
    </lineage>
</organism>
<gene>
    <name evidence="8" type="primary">RPRD2</name>
    <name evidence="8" type="ORF">CDAR_553552</name>
</gene>
<comment type="caution">
    <text evidence="8">The sequence shown here is derived from an EMBL/GenBank/DDBJ whole genome shotgun (WGS) entry which is preliminary data.</text>
</comment>
<dbReference type="CDD" id="cd16981">
    <property type="entry name" value="CID_RPRD_like"/>
    <property type="match status" value="1"/>
</dbReference>
<dbReference type="GO" id="GO:0000993">
    <property type="term" value="F:RNA polymerase II complex binding"/>
    <property type="evidence" value="ECO:0007669"/>
    <property type="project" value="TreeGrafter"/>
</dbReference>
<evidence type="ECO:0000256" key="6">
    <source>
        <dbReference type="SAM" id="MobiDB-lite"/>
    </source>
</evidence>
<feature type="domain" description="CID" evidence="7">
    <location>
        <begin position="2"/>
        <end position="132"/>
    </location>
</feature>
<feature type="compositionally biased region" description="Polar residues" evidence="6">
    <location>
        <begin position="407"/>
        <end position="422"/>
    </location>
</feature>
<name>A0AAV4MJM6_9ARAC</name>
<dbReference type="Proteomes" id="UP001054837">
    <property type="component" value="Unassembled WGS sequence"/>
</dbReference>
<protein>
    <recommendedName>
        <fullName evidence="5">Regulation of nuclear pre-mRNA domain-containing protein 2</fullName>
    </recommendedName>
</protein>
<keyword evidence="9" id="KW-1185">Reference proteome</keyword>
<dbReference type="PROSITE" id="PS51391">
    <property type="entry name" value="CID"/>
    <property type="match status" value="1"/>
</dbReference>
<dbReference type="InterPro" id="IPR006569">
    <property type="entry name" value="CID_dom"/>
</dbReference>
<evidence type="ECO:0000256" key="5">
    <source>
        <dbReference type="ARBA" id="ARBA00067342"/>
    </source>
</evidence>
<dbReference type="Pfam" id="PF04818">
    <property type="entry name" value="CID"/>
    <property type="match status" value="1"/>
</dbReference>
<dbReference type="SUPFAM" id="SSF48464">
    <property type="entry name" value="ENTH/VHS domain"/>
    <property type="match status" value="1"/>
</dbReference>
<evidence type="ECO:0000256" key="2">
    <source>
        <dbReference type="ARBA" id="ARBA00022553"/>
    </source>
</evidence>
<dbReference type="PANTHER" id="PTHR12460:SF40">
    <property type="entry name" value="REGULATION OF NUCLEAR PRE-MRNA DOMAIN-CONTAINING PROTEIN 2"/>
    <property type="match status" value="1"/>
</dbReference>
<sequence>MSSSLSDTALEKKFQGATNTQDSIQALSLWLLHHKTHHQKIVAAWMKVLQKAKISHRLTLFHLANDVVQNSKRKGFLSFVNSFAEVLKEATLLVRDEHIRSSILRVFDIWEQRSIYSPAFIADLRAILANSKVPSTAESKLLADFKPETVIKKVRSVMKLEGETSSKMSSVNLSKLNATNAEIVQQLKDRVHGQQFKRDFDKNISQVEEYVDLKVREIKERNELILLLEQSEIYYDTQRGEAKIVANAYKNFESKVRALQKSLAEKLSTFPSPVPSPSVDAPSPTTSDHELELNLPSDNTPRKDMADAPSPVGSIEGLNLPSVPKESVSIMPPATTKNLGNPIPTLSNFFSHEQSGMTSWLEAFSAKKDSIEIPALSPEPKQNTSSSLDSRLSNLLQNIPNLPSGLQSTLFGSSSSGNNTPLGDTIGSPNVIKKEKLNEPPSSGALTPVKDEYSGQNTPLQDEDTHSSHSFFTKLASSNKVQSPKDILKGLTSLIQSATSEKDPLGKEKFSTFGSTDFYSQSSGMSSFIKGIIPSSTQPSQQSSTSSAYYTTSQSSLPASERTFPSTAATTVNSYSTATFNSVSSYSTQSTAAEQHLSFIPSLVTSTPLDNFNFNNKTFPVDKYNPEMEVFNTDMDLEIPLDAGHNVSSQQMENLSPPISAETNASRGTIPGRRLSTLITLVTDDTSQSTPSDKGAQENGTQESMPIWPPTINNQNSLLNIDVMKDSPNEEYFIGKPPEANISYYTTPPPIFPPNGENINFIEPIPTTTDNPLSRIETVQSQRESLNNRWFDNWNENHMQHMGPPDGPPPIPSGPPDRDFFNQNRNFPHPNFQPRQNWSPRFRPHRPDMPQKRSFVGGPFGLRPYGPPPHKRFPFRGRGWARNPPQY</sequence>
<evidence type="ECO:0000256" key="3">
    <source>
        <dbReference type="ARBA" id="ARBA00022990"/>
    </source>
</evidence>
<dbReference type="GO" id="GO:0031124">
    <property type="term" value="P:mRNA 3'-end processing"/>
    <property type="evidence" value="ECO:0007669"/>
    <property type="project" value="TreeGrafter"/>
</dbReference>
<feature type="region of interest" description="Disordered" evidence="6">
    <location>
        <begin position="684"/>
        <end position="713"/>
    </location>
</feature>
<dbReference type="PANTHER" id="PTHR12460">
    <property type="entry name" value="CYCLIN-DEPENDENT KINASE INHIBITOR-RELATED PROTEIN"/>
    <property type="match status" value="1"/>
</dbReference>
<feature type="region of interest" description="Disordered" evidence="6">
    <location>
        <begin position="798"/>
        <end position="887"/>
    </location>
</feature>
<feature type="compositionally biased region" description="Low complexity" evidence="6">
    <location>
        <begin position="277"/>
        <end position="286"/>
    </location>
</feature>
<comment type="subunit">
    <text evidence="4">Associates with the RNA polymerase II complex.</text>
</comment>
<feature type="region of interest" description="Disordered" evidence="6">
    <location>
        <begin position="269"/>
        <end position="317"/>
    </location>
</feature>
<feature type="compositionally biased region" description="Pro residues" evidence="6">
    <location>
        <begin position="805"/>
        <end position="815"/>
    </location>
</feature>
<dbReference type="InterPro" id="IPR008942">
    <property type="entry name" value="ENTH_VHS"/>
</dbReference>
<keyword evidence="1" id="KW-0488">Methylation</keyword>
<feature type="compositionally biased region" description="Polar residues" evidence="6">
    <location>
        <begin position="684"/>
        <end position="704"/>
    </location>
</feature>
<evidence type="ECO:0000256" key="1">
    <source>
        <dbReference type="ARBA" id="ARBA00022481"/>
    </source>
</evidence>
<evidence type="ECO:0000313" key="8">
    <source>
        <dbReference type="EMBL" id="GIX72533.1"/>
    </source>
</evidence>
<evidence type="ECO:0000256" key="4">
    <source>
        <dbReference type="ARBA" id="ARBA00062892"/>
    </source>
</evidence>
<dbReference type="Gene3D" id="1.25.40.90">
    <property type="match status" value="1"/>
</dbReference>
<evidence type="ECO:0000313" key="9">
    <source>
        <dbReference type="Proteomes" id="UP001054837"/>
    </source>
</evidence>
<keyword evidence="2" id="KW-0597">Phosphoprotein</keyword>
<accession>A0AAV4MJM6</accession>
<dbReference type="Gene3D" id="6.10.250.2560">
    <property type="match status" value="1"/>
</dbReference>
<feature type="region of interest" description="Disordered" evidence="6">
    <location>
        <begin position="407"/>
        <end position="468"/>
    </location>
</feature>
<dbReference type="FunFam" id="1.25.40.90:FF:000020">
    <property type="entry name" value="regulation of nuclear pre-mRNA domain-containing protein 2 isoform X1"/>
    <property type="match status" value="1"/>
</dbReference>
<reference evidence="8 9" key="1">
    <citation type="submission" date="2021-06" db="EMBL/GenBank/DDBJ databases">
        <title>Caerostris darwini draft genome.</title>
        <authorList>
            <person name="Kono N."/>
            <person name="Arakawa K."/>
        </authorList>
    </citation>
    <scope>NUCLEOTIDE SEQUENCE [LARGE SCALE GENOMIC DNA]</scope>
</reference>
<dbReference type="AlphaFoldDB" id="A0AAV4MJM6"/>
<keyword evidence="3" id="KW-0007">Acetylation</keyword>
<dbReference type="EMBL" id="BPLQ01000539">
    <property type="protein sequence ID" value="GIX72533.1"/>
    <property type="molecule type" value="Genomic_DNA"/>
</dbReference>
<evidence type="ECO:0000259" key="7">
    <source>
        <dbReference type="PROSITE" id="PS51391"/>
    </source>
</evidence>
<proteinExistence type="predicted"/>